<protein>
    <submittedName>
        <fullName evidence="1">Uncharacterized protein</fullName>
    </submittedName>
</protein>
<evidence type="ECO:0000313" key="1">
    <source>
        <dbReference type="EMBL" id="TKS10263.1"/>
    </source>
</evidence>
<sequence>MEERLKYLKVRVGAGALLDASPSHYSPSASDTRKKKITQGKLSVSTFAIIEVVSSNAVKSIPEDGSFGDRAREVKAFDALKACVKGLMDSSVTKIPCLFVHPPANVQKSSSETCSLQVPIIDFEGLESCWRPEVVKASEE</sequence>
<organism evidence="1">
    <name type="scientific">Populus alba</name>
    <name type="common">White poplar</name>
    <dbReference type="NCBI Taxonomy" id="43335"/>
    <lineage>
        <taxon>Eukaryota</taxon>
        <taxon>Viridiplantae</taxon>
        <taxon>Streptophyta</taxon>
        <taxon>Embryophyta</taxon>
        <taxon>Tracheophyta</taxon>
        <taxon>Spermatophyta</taxon>
        <taxon>Magnoliopsida</taxon>
        <taxon>eudicotyledons</taxon>
        <taxon>Gunneridae</taxon>
        <taxon>Pentapetalae</taxon>
        <taxon>rosids</taxon>
        <taxon>fabids</taxon>
        <taxon>Malpighiales</taxon>
        <taxon>Salicaceae</taxon>
        <taxon>Saliceae</taxon>
        <taxon>Populus</taxon>
    </lineage>
</organism>
<name>A0A4U5QI84_POPAL</name>
<dbReference type="EMBL" id="RCHU01000249">
    <property type="protein sequence ID" value="TKS10263.1"/>
    <property type="molecule type" value="Genomic_DNA"/>
</dbReference>
<dbReference type="STRING" id="43335.A0A4U5QI84"/>
<dbReference type="AlphaFoldDB" id="A0A4U5QI84"/>
<comment type="caution">
    <text evidence="1">The sequence shown here is derived from an EMBL/GenBank/DDBJ whole genome shotgun (WGS) entry which is preliminary data.</text>
</comment>
<reference evidence="1" key="1">
    <citation type="submission" date="2018-10" db="EMBL/GenBank/DDBJ databases">
        <title>Population genomic analysis revealed the cold adaptation of white poplar.</title>
        <authorList>
            <person name="Liu Y.-J."/>
        </authorList>
    </citation>
    <scope>NUCLEOTIDE SEQUENCE [LARGE SCALE GENOMIC DNA]</scope>
    <source>
        <strain evidence="1">PAL-ZL1</strain>
    </source>
</reference>
<proteinExistence type="predicted"/>
<gene>
    <name evidence="1" type="ORF">D5086_0000085120</name>
</gene>
<accession>A0A4U5QI84</accession>